<keyword evidence="1" id="KW-0812">Transmembrane</keyword>
<evidence type="ECO:0000313" key="3">
    <source>
        <dbReference type="Proteomes" id="UP000003806"/>
    </source>
</evidence>
<protein>
    <submittedName>
        <fullName evidence="2">Uncharacterized protein</fullName>
    </submittedName>
</protein>
<dbReference type="HOGENOM" id="CLU_212092_0_0_0"/>
<feature type="transmembrane region" description="Helical" evidence="1">
    <location>
        <begin position="12"/>
        <end position="30"/>
    </location>
</feature>
<reference evidence="2 3" key="1">
    <citation type="submission" date="2011-11" db="EMBL/GenBank/DDBJ databases">
        <title>The Noncontiguous Finished genome of Jonquetella anthropi DSM 22815.</title>
        <authorList>
            <consortium name="US DOE Joint Genome Institute (JGI-PGF)"/>
            <person name="Lucas S."/>
            <person name="Copeland A."/>
            <person name="Lapidus A."/>
            <person name="Glavina del Rio T."/>
            <person name="Dalin E."/>
            <person name="Tice H."/>
            <person name="Bruce D."/>
            <person name="Goodwin L."/>
            <person name="Pitluck S."/>
            <person name="Peters L."/>
            <person name="Mikhailova N."/>
            <person name="Held B."/>
            <person name="Kyrpides N."/>
            <person name="Mavromatis K."/>
            <person name="Ivanova N."/>
            <person name="Markowitz V."/>
            <person name="Cheng J.-F."/>
            <person name="Hugenholtz P."/>
            <person name="Woyke T."/>
            <person name="Wu D."/>
            <person name="Gronow S."/>
            <person name="Wellnitz S."/>
            <person name="Brambilla E."/>
            <person name="Klenk H.-P."/>
            <person name="Eisen J.A."/>
        </authorList>
    </citation>
    <scope>NUCLEOTIDE SEQUENCE [LARGE SCALE GENOMIC DNA]</scope>
    <source>
        <strain evidence="2 3">DSM 22815</strain>
    </source>
</reference>
<gene>
    <name evidence="2" type="ORF">JonanDRAFT_0392</name>
</gene>
<evidence type="ECO:0000256" key="1">
    <source>
        <dbReference type="SAM" id="Phobius"/>
    </source>
</evidence>
<organism evidence="2 3">
    <name type="scientific">Jonquetella anthropi DSM 22815</name>
    <dbReference type="NCBI Taxonomy" id="885272"/>
    <lineage>
        <taxon>Bacteria</taxon>
        <taxon>Thermotogati</taxon>
        <taxon>Synergistota</taxon>
        <taxon>Synergistia</taxon>
        <taxon>Synergistales</taxon>
        <taxon>Dethiosulfovibrionaceae</taxon>
        <taxon>Jonquetella</taxon>
    </lineage>
</organism>
<dbReference type="STRING" id="885272.JonanDRAFT_0392"/>
<name>H0UJ77_9BACT</name>
<keyword evidence="1" id="KW-1133">Transmembrane helix</keyword>
<keyword evidence="1" id="KW-0472">Membrane</keyword>
<dbReference type="AlphaFoldDB" id="H0UJ77"/>
<dbReference type="Proteomes" id="UP000003806">
    <property type="component" value="Chromosome"/>
</dbReference>
<feature type="transmembrane region" description="Helical" evidence="1">
    <location>
        <begin position="37"/>
        <end position="53"/>
    </location>
</feature>
<dbReference type="eggNOG" id="ENOG5033I8A">
    <property type="taxonomic scope" value="Bacteria"/>
</dbReference>
<keyword evidence="3" id="KW-1185">Reference proteome</keyword>
<dbReference type="EMBL" id="CM001376">
    <property type="protein sequence ID" value="EHM12810.1"/>
    <property type="molecule type" value="Genomic_DNA"/>
</dbReference>
<proteinExistence type="predicted"/>
<accession>H0UJ77</accession>
<evidence type="ECO:0000313" key="2">
    <source>
        <dbReference type="EMBL" id="EHM12810.1"/>
    </source>
</evidence>
<dbReference type="RefSeq" id="WP_008520312.1">
    <property type="nucleotide sequence ID" value="NZ_CM001376.1"/>
</dbReference>
<sequence>MDLVTIESGVTIAYYLISVFFLWAVARCFFRTKDPQEVVLYGIIMMPFVLRILRLK</sequence>